<dbReference type="InterPro" id="IPR036188">
    <property type="entry name" value="FAD/NAD-bd_sf"/>
</dbReference>
<keyword evidence="1" id="KW-0560">Oxidoreductase</keyword>
<dbReference type="Pfam" id="PF01266">
    <property type="entry name" value="DAO"/>
    <property type="match status" value="1"/>
</dbReference>
<sequence length="416" mass="44932">MPRLVIVGAGLIGLASARAAQREGWQVTLIERDFAGSCASRGNASGIAVSESTPAAVPGMWFKACRWLMDPLGPLSLRWSHLPSLLPWLRAFAQAARPERLRHIANALAALNQRVYDDLLPLTDELGIRARLIQRGALTVYESEAAYTADAAEWALKRALGVRWRPVEKNELRELEPGLAPVFQRAVMLEDWAHFADPAELVDGLRARVASDGAQLIQGQAERLDLGDPANPACVLQDGTRHAGNRVLIAAGAWSGAFAAQAGDRVLLESERGYNTTLPHAASRLTREVIFAERKFVATPLAIGMRIGGAAEFAGLSAPPNYRRSMALLALGRRFITELDERDAVPWMGHRPATPDSLPVIGPSVHARGVLYAFGHGHLGLTQAATTGVLVGALLAGRRPAIALEPYSIQRFQRSC</sequence>
<dbReference type="OrthoDB" id="18526at2"/>
<name>A0A0G3EP99_9BURK</name>
<dbReference type="AlphaFoldDB" id="A0A0G3EP99"/>
<keyword evidence="4" id="KW-1185">Reference proteome</keyword>
<evidence type="ECO:0000313" key="3">
    <source>
        <dbReference type="EMBL" id="AKJ67147.1"/>
    </source>
</evidence>
<dbReference type="KEGG" id="ptx:ABW99_01795"/>
<dbReference type="PATRIC" id="fig|445709.3.peg.391"/>
<dbReference type="InterPro" id="IPR006076">
    <property type="entry name" value="FAD-dep_OxRdtase"/>
</dbReference>
<dbReference type="GO" id="GO:0005737">
    <property type="term" value="C:cytoplasm"/>
    <property type="evidence" value="ECO:0007669"/>
    <property type="project" value="TreeGrafter"/>
</dbReference>
<reference evidence="4" key="1">
    <citation type="submission" date="2015-06" db="EMBL/GenBank/DDBJ databases">
        <authorList>
            <person name="Lim Y.L."/>
            <person name="Ee R."/>
            <person name="Yong D."/>
            <person name="How K.Y."/>
            <person name="Yin W.F."/>
            <person name="Chan K.G."/>
        </authorList>
    </citation>
    <scope>NUCLEOTIDE SEQUENCE [LARGE SCALE GENOMIC DNA]</scope>
    <source>
        <strain evidence="4">DSM 25325</strain>
    </source>
</reference>
<protein>
    <submittedName>
        <fullName evidence="3">Amino acid dehydrogenase</fullName>
    </submittedName>
</protein>
<gene>
    <name evidence="3" type="ORF">ABW99_01795</name>
</gene>
<dbReference type="SUPFAM" id="SSF54373">
    <property type="entry name" value="FAD-linked reductases, C-terminal domain"/>
    <property type="match status" value="1"/>
</dbReference>
<accession>A0A0G3EP99</accession>
<dbReference type="Gene3D" id="3.50.50.60">
    <property type="entry name" value="FAD/NAD(P)-binding domain"/>
    <property type="match status" value="2"/>
</dbReference>
<dbReference type="Gene3D" id="3.30.9.10">
    <property type="entry name" value="D-Amino Acid Oxidase, subunit A, domain 2"/>
    <property type="match status" value="1"/>
</dbReference>
<evidence type="ECO:0000313" key="4">
    <source>
        <dbReference type="Proteomes" id="UP000036700"/>
    </source>
</evidence>
<feature type="domain" description="FAD dependent oxidoreductase" evidence="2">
    <location>
        <begin position="4"/>
        <end position="392"/>
    </location>
</feature>
<dbReference type="STRING" id="445709.ABW99_01795"/>
<dbReference type="EMBL" id="CP011568">
    <property type="protein sequence ID" value="AKJ67147.1"/>
    <property type="molecule type" value="Genomic_DNA"/>
</dbReference>
<dbReference type="RefSeq" id="WP_047212684.1">
    <property type="nucleotide sequence ID" value="NZ_CP011568.3"/>
</dbReference>
<evidence type="ECO:0000256" key="1">
    <source>
        <dbReference type="ARBA" id="ARBA00023002"/>
    </source>
</evidence>
<proteinExistence type="predicted"/>
<dbReference type="SUPFAM" id="SSF51905">
    <property type="entry name" value="FAD/NAD(P)-binding domain"/>
    <property type="match status" value="1"/>
</dbReference>
<dbReference type="GO" id="GO:0016491">
    <property type="term" value="F:oxidoreductase activity"/>
    <property type="evidence" value="ECO:0007669"/>
    <property type="project" value="UniProtKB-KW"/>
</dbReference>
<dbReference type="Proteomes" id="UP000036700">
    <property type="component" value="Chromosome"/>
</dbReference>
<organism evidence="3 4">
    <name type="scientific">Pandoraea thiooxydans</name>
    <dbReference type="NCBI Taxonomy" id="445709"/>
    <lineage>
        <taxon>Bacteria</taxon>
        <taxon>Pseudomonadati</taxon>
        <taxon>Pseudomonadota</taxon>
        <taxon>Betaproteobacteria</taxon>
        <taxon>Burkholderiales</taxon>
        <taxon>Burkholderiaceae</taxon>
        <taxon>Pandoraea</taxon>
    </lineage>
</organism>
<dbReference type="PANTHER" id="PTHR13847:SF289">
    <property type="entry name" value="GLYCINE OXIDASE"/>
    <property type="match status" value="1"/>
</dbReference>
<evidence type="ECO:0000259" key="2">
    <source>
        <dbReference type="Pfam" id="PF01266"/>
    </source>
</evidence>
<dbReference type="PANTHER" id="PTHR13847">
    <property type="entry name" value="SARCOSINE DEHYDROGENASE-RELATED"/>
    <property type="match status" value="1"/>
</dbReference>